<dbReference type="GO" id="GO:0072659">
    <property type="term" value="P:protein localization to plasma membrane"/>
    <property type="evidence" value="ECO:0007669"/>
    <property type="project" value="TreeGrafter"/>
</dbReference>
<feature type="domain" description="PDZ" evidence="4">
    <location>
        <begin position="193"/>
        <end position="273"/>
    </location>
</feature>
<dbReference type="Pfam" id="PF00595">
    <property type="entry name" value="PDZ"/>
    <property type="match status" value="4"/>
</dbReference>
<feature type="region of interest" description="Disordered" evidence="3">
    <location>
        <begin position="97"/>
        <end position="116"/>
    </location>
</feature>
<dbReference type="CDD" id="cd06768">
    <property type="entry name" value="PDZ_NHERF-like"/>
    <property type="match status" value="2"/>
</dbReference>
<dbReference type="InterPro" id="IPR051067">
    <property type="entry name" value="NHER"/>
</dbReference>
<proteinExistence type="inferred from homology"/>
<dbReference type="InterPro" id="IPR036034">
    <property type="entry name" value="PDZ_sf"/>
</dbReference>
<dbReference type="OrthoDB" id="10009200at2759"/>
<dbReference type="PROSITE" id="PS50106">
    <property type="entry name" value="PDZ"/>
    <property type="match status" value="4"/>
</dbReference>
<dbReference type="GO" id="GO:0043495">
    <property type="term" value="F:protein-membrane adaptor activity"/>
    <property type="evidence" value="ECO:0007669"/>
    <property type="project" value="TreeGrafter"/>
</dbReference>
<dbReference type="AlphaFoldDB" id="A0A9Q0DU28"/>
<comment type="caution">
    <text evidence="5">The sequence shown here is derived from an EMBL/GenBank/DDBJ whole genome shotgun (WGS) entry which is preliminary data.</text>
</comment>
<feature type="domain" description="PDZ" evidence="4">
    <location>
        <begin position="85"/>
        <end position="165"/>
    </location>
</feature>
<accession>A0A9Q0DU28</accession>
<feature type="region of interest" description="Disordered" evidence="3">
    <location>
        <begin position="418"/>
        <end position="458"/>
    </location>
</feature>
<evidence type="ECO:0000256" key="1">
    <source>
        <dbReference type="ARBA" id="ARBA00022737"/>
    </source>
</evidence>
<evidence type="ECO:0000256" key="3">
    <source>
        <dbReference type="SAM" id="MobiDB-lite"/>
    </source>
</evidence>
<feature type="domain" description="PDZ" evidence="4">
    <location>
        <begin position="311"/>
        <end position="392"/>
    </location>
</feature>
<gene>
    <name evidence="5" type="ORF">NHX12_007749</name>
</gene>
<reference evidence="5" key="1">
    <citation type="submission" date="2022-07" db="EMBL/GenBank/DDBJ databases">
        <title>Chromosome-level genome of Muraenolepis orangiensis.</title>
        <authorList>
            <person name="Kim J."/>
        </authorList>
    </citation>
    <scope>NUCLEOTIDE SEQUENCE</scope>
    <source>
        <strain evidence="5">KU_S4_2022</strain>
        <tissue evidence="5">Muscle</tissue>
    </source>
</reference>
<name>A0A9Q0DU28_9TELE</name>
<evidence type="ECO:0000313" key="6">
    <source>
        <dbReference type="Proteomes" id="UP001148018"/>
    </source>
</evidence>
<evidence type="ECO:0000256" key="2">
    <source>
        <dbReference type="ARBA" id="ARBA00038110"/>
    </source>
</evidence>
<dbReference type="Proteomes" id="UP001148018">
    <property type="component" value="Unassembled WGS sequence"/>
</dbReference>
<keyword evidence="1" id="KW-0677">Repeat</keyword>
<feature type="compositionally biased region" description="Low complexity" evidence="3">
    <location>
        <begin position="444"/>
        <end position="458"/>
    </location>
</feature>
<dbReference type="Gene3D" id="2.30.42.10">
    <property type="match status" value="4"/>
</dbReference>
<evidence type="ECO:0000313" key="5">
    <source>
        <dbReference type="EMBL" id="KAJ3592622.1"/>
    </source>
</evidence>
<dbReference type="SMART" id="SM00228">
    <property type="entry name" value="PDZ"/>
    <property type="match status" value="4"/>
</dbReference>
<sequence length="458" mass="49162">MASYRQRVVALTKRQGQTFGFFLRVEEGEPGHLVRSLDMGGAAELAGMRDGDRILRVNGTFVDALSHQQVVDLVKEKGVSVSFHLIDATAYNQAKAEGVDLSDPHPRPATNGVSAGGVAERAGVTADDRLLELNGESVENATHDQVVAKIKQAGGKLLFLLVDEDTYRHHGNGRVKVGAGLATVQHLPHKPRIAYLTKGSGGYGYILKEEPKMKGHFIRDINTGSSAERAGLKNMDRLVAVEGQDIAEDNHKQVVDKIRQAGNKCCLLVVDADTDAMYKTAGVSPMLFWEEMKDSASPPSYTEALHLPAPSATLMQKPPAGYGFHLHGIQGLGGQSITQVVRGGAADRAGLQDGDFVVEVNSVNVENSSHEQAVDLISKSGSSLELLVATKSVYDRLKARGVAVTVMLLATSAPVHTTATVEERREDQTRTSTPPVQTRERTPSVSSASSAESVDLRF</sequence>
<protein>
    <recommendedName>
        <fullName evidence="4">PDZ domain-containing protein</fullName>
    </recommendedName>
</protein>
<dbReference type="PANTHER" id="PTHR14191:SF6">
    <property type="entry name" value="NA(+)_H(+) EXCHANGE REGULATORY COFACTOR NHE-RF3-RELATED"/>
    <property type="match status" value="1"/>
</dbReference>
<dbReference type="EMBL" id="JANIIK010000113">
    <property type="protein sequence ID" value="KAJ3592622.1"/>
    <property type="molecule type" value="Genomic_DNA"/>
</dbReference>
<dbReference type="SUPFAM" id="SSF50156">
    <property type="entry name" value="PDZ domain-like"/>
    <property type="match status" value="4"/>
</dbReference>
<dbReference type="InterPro" id="IPR001478">
    <property type="entry name" value="PDZ"/>
</dbReference>
<dbReference type="GO" id="GO:0016324">
    <property type="term" value="C:apical plasma membrane"/>
    <property type="evidence" value="ECO:0007669"/>
    <property type="project" value="TreeGrafter"/>
</dbReference>
<dbReference type="PANTHER" id="PTHR14191">
    <property type="entry name" value="PDZ DOMAIN CONTAINING PROTEIN"/>
    <property type="match status" value="1"/>
</dbReference>
<organism evidence="5 6">
    <name type="scientific">Muraenolepis orangiensis</name>
    <name type="common">Patagonian moray cod</name>
    <dbReference type="NCBI Taxonomy" id="630683"/>
    <lineage>
        <taxon>Eukaryota</taxon>
        <taxon>Metazoa</taxon>
        <taxon>Chordata</taxon>
        <taxon>Craniata</taxon>
        <taxon>Vertebrata</taxon>
        <taxon>Euteleostomi</taxon>
        <taxon>Actinopterygii</taxon>
        <taxon>Neopterygii</taxon>
        <taxon>Teleostei</taxon>
        <taxon>Neoteleostei</taxon>
        <taxon>Acanthomorphata</taxon>
        <taxon>Zeiogadaria</taxon>
        <taxon>Gadariae</taxon>
        <taxon>Gadiformes</taxon>
        <taxon>Muraenolepidoidei</taxon>
        <taxon>Muraenolepididae</taxon>
        <taxon>Muraenolepis</taxon>
    </lineage>
</organism>
<comment type="similarity">
    <text evidence="2">Belongs to the NHER family.</text>
</comment>
<feature type="domain" description="PDZ" evidence="4">
    <location>
        <begin position="8"/>
        <end position="89"/>
    </location>
</feature>
<evidence type="ECO:0000259" key="4">
    <source>
        <dbReference type="PROSITE" id="PS50106"/>
    </source>
</evidence>
<keyword evidence="6" id="KW-1185">Reference proteome</keyword>